<reference evidence="1 2" key="1">
    <citation type="submission" date="2024-09" db="EMBL/GenBank/DDBJ databases">
        <authorList>
            <person name="Sun Q."/>
            <person name="Mori K."/>
        </authorList>
    </citation>
    <scope>NUCLEOTIDE SEQUENCE [LARGE SCALE GENOMIC DNA]</scope>
    <source>
        <strain evidence="1 2">JCM 3028</strain>
    </source>
</reference>
<keyword evidence="2" id="KW-1185">Reference proteome</keyword>
<organism evidence="1 2">
    <name type="scientific">Streptosporangium vulgare</name>
    <dbReference type="NCBI Taxonomy" id="46190"/>
    <lineage>
        <taxon>Bacteria</taxon>
        <taxon>Bacillati</taxon>
        <taxon>Actinomycetota</taxon>
        <taxon>Actinomycetes</taxon>
        <taxon>Streptosporangiales</taxon>
        <taxon>Streptosporangiaceae</taxon>
        <taxon>Streptosporangium</taxon>
    </lineage>
</organism>
<dbReference type="SUPFAM" id="SSF51905">
    <property type="entry name" value="FAD/NAD(P)-binding domain"/>
    <property type="match status" value="1"/>
</dbReference>
<dbReference type="PANTHER" id="PTHR46865:SF2">
    <property type="entry name" value="MONOOXYGENASE"/>
    <property type="match status" value="1"/>
</dbReference>
<evidence type="ECO:0000313" key="1">
    <source>
        <dbReference type="EMBL" id="MFB9679065.1"/>
    </source>
</evidence>
<dbReference type="Proteomes" id="UP001589610">
    <property type="component" value="Unassembled WGS sequence"/>
</dbReference>
<dbReference type="InterPro" id="IPR036188">
    <property type="entry name" value="FAD/NAD-bd_sf"/>
</dbReference>
<dbReference type="EMBL" id="JBHMBS010000013">
    <property type="protein sequence ID" value="MFB9679065.1"/>
    <property type="molecule type" value="Genomic_DNA"/>
</dbReference>
<name>A0ABV5TKU6_9ACTN</name>
<accession>A0ABV5TKU6</accession>
<protein>
    <recommendedName>
        <fullName evidence="3">FAD-binding domain-containing protein</fullName>
    </recommendedName>
</protein>
<sequence length="134" mass="14203">MRSCDDLFFDVVSQIHLPRWSLGRVALVGDAAYAPSFFSGQGSGVALVGAYLLAGEPATAPGHPEAFAAYERTARDFVELNQALALKGSAAISPRTEEALLRRNRALRDPAHLPGVDGRAASSALPLPDYAKIL</sequence>
<gene>
    <name evidence="1" type="ORF">ACFFRH_26610</name>
</gene>
<comment type="caution">
    <text evidence="1">The sequence shown here is derived from an EMBL/GenBank/DDBJ whole genome shotgun (WGS) entry which is preliminary data.</text>
</comment>
<evidence type="ECO:0000313" key="2">
    <source>
        <dbReference type="Proteomes" id="UP001589610"/>
    </source>
</evidence>
<evidence type="ECO:0008006" key="3">
    <source>
        <dbReference type="Google" id="ProtNLM"/>
    </source>
</evidence>
<dbReference type="Gene3D" id="3.50.50.60">
    <property type="entry name" value="FAD/NAD(P)-binding domain"/>
    <property type="match status" value="1"/>
</dbReference>
<dbReference type="PANTHER" id="PTHR46865">
    <property type="entry name" value="OXIDOREDUCTASE-RELATED"/>
    <property type="match status" value="1"/>
</dbReference>
<dbReference type="InterPro" id="IPR051704">
    <property type="entry name" value="FAD_aromatic-hydroxylase"/>
</dbReference>
<dbReference type="RefSeq" id="WP_386160338.1">
    <property type="nucleotide sequence ID" value="NZ_JBHMBS010000013.1"/>
</dbReference>
<proteinExistence type="predicted"/>